<keyword evidence="4" id="KW-0408">Iron</keyword>
<gene>
    <name evidence="7" type="ORF">E3A20_21630</name>
</gene>
<dbReference type="GO" id="GO:0051539">
    <property type="term" value="F:4 iron, 4 sulfur cluster binding"/>
    <property type="evidence" value="ECO:0007669"/>
    <property type="project" value="UniProtKB-KW"/>
</dbReference>
<name>A0A5C6M258_9PLAN</name>
<keyword evidence="2" id="KW-0479">Metal-binding</keyword>
<keyword evidence="5" id="KW-0411">Iron-sulfur</keyword>
<dbReference type="AlphaFoldDB" id="A0A5C6M258"/>
<protein>
    <recommendedName>
        <fullName evidence="9">Xanthan lyase</fullName>
    </recommendedName>
</protein>
<dbReference type="GO" id="GO:0046872">
    <property type="term" value="F:metal ion binding"/>
    <property type="evidence" value="ECO:0007669"/>
    <property type="project" value="UniProtKB-KW"/>
</dbReference>
<dbReference type="SUPFAM" id="SSF51905">
    <property type="entry name" value="FAD/NAD(P)-binding domain"/>
    <property type="match status" value="1"/>
</dbReference>
<organism evidence="7 8">
    <name type="scientific">Planctomyces bekefii</name>
    <dbReference type="NCBI Taxonomy" id="1653850"/>
    <lineage>
        <taxon>Bacteria</taxon>
        <taxon>Pseudomonadati</taxon>
        <taxon>Planctomycetota</taxon>
        <taxon>Planctomycetia</taxon>
        <taxon>Planctomycetales</taxon>
        <taxon>Planctomycetaceae</taxon>
        <taxon>Planctomyces</taxon>
    </lineage>
</organism>
<keyword evidence="1" id="KW-0004">4Fe-4S</keyword>
<evidence type="ECO:0000256" key="1">
    <source>
        <dbReference type="ARBA" id="ARBA00022485"/>
    </source>
</evidence>
<keyword evidence="8" id="KW-1185">Reference proteome</keyword>
<dbReference type="GO" id="GO:0016491">
    <property type="term" value="F:oxidoreductase activity"/>
    <property type="evidence" value="ECO:0007669"/>
    <property type="project" value="UniProtKB-KW"/>
</dbReference>
<keyword evidence="6" id="KW-0732">Signal</keyword>
<evidence type="ECO:0000256" key="3">
    <source>
        <dbReference type="ARBA" id="ARBA00023002"/>
    </source>
</evidence>
<accession>A0A5C6M258</accession>
<proteinExistence type="predicted"/>
<dbReference type="Gene3D" id="3.50.50.60">
    <property type="entry name" value="FAD/NAD(P)-binding domain"/>
    <property type="match status" value="1"/>
</dbReference>
<evidence type="ECO:0000256" key="4">
    <source>
        <dbReference type="ARBA" id="ARBA00023004"/>
    </source>
</evidence>
<dbReference type="InterPro" id="IPR036188">
    <property type="entry name" value="FAD/NAD-bd_sf"/>
</dbReference>
<feature type="non-terminal residue" evidence="7">
    <location>
        <position position="278"/>
    </location>
</feature>
<reference evidence="7 8" key="1">
    <citation type="submission" date="2019-08" db="EMBL/GenBank/DDBJ databases">
        <title>100 year-old enigma solved: identification of Planctomyces bekefii, the type genus and species of the phylum Planctomycetes.</title>
        <authorList>
            <person name="Svetlana D.N."/>
            <person name="Overmann J."/>
        </authorList>
    </citation>
    <scope>NUCLEOTIDE SEQUENCE [LARGE SCALE GENOMIC DNA]</scope>
    <source>
        <strain evidence="7">Phe10_nw2017</strain>
    </source>
</reference>
<feature type="chain" id="PRO_5023043906" description="Xanthan lyase" evidence="6">
    <location>
        <begin position="22"/>
        <end position="278"/>
    </location>
</feature>
<dbReference type="PANTHER" id="PTHR43498:SF1">
    <property type="entry name" value="COB--COM HETERODISULFIDE REDUCTASE IRON-SULFUR SUBUNIT A"/>
    <property type="match status" value="1"/>
</dbReference>
<dbReference type="EMBL" id="SRHE01000539">
    <property type="protein sequence ID" value="TWW08708.1"/>
    <property type="molecule type" value="Genomic_DNA"/>
</dbReference>
<sequence length="278" mass="29987">MTGIVVRAGLLVAAWVAGVMAGSAPAAEARKQADVVIYGATSAGVAAAVQVSRMGHSMILIEPGQHVGGLTSGGLGFTDSGDKRAIGGISREFYQRIRKHYDNSSAWTQERPQNYPRYRPADDAMWTFEPKVAEQVFRQMLTEARVELLQGERLNRSAGVTVADNQIQQIVMESGLVLAGQQFIDATYEGDLMAAAKVKYTIGREANSVYGETLNGNQVRANTHNHRFLKPVDPFRVPGDRSSGLLPGIEDAGAGIEGSGDHRVQAYCFRMCMSKSPA</sequence>
<keyword evidence="3" id="KW-0560">Oxidoreductase</keyword>
<dbReference type="InterPro" id="IPR039650">
    <property type="entry name" value="HdrA-like"/>
</dbReference>
<reference evidence="7 8" key="2">
    <citation type="submission" date="2019-08" db="EMBL/GenBank/DDBJ databases">
        <authorList>
            <person name="Henke P."/>
        </authorList>
    </citation>
    <scope>NUCLEOTIDE SEQUENCE [LARGE SCALE GENOMIC DNA]</scope>
    <source>
        <strain evidence="7">Phe10_nw2017</strain>
    </source>
</reference>
<evidence type="ECO:0000256" key="2">
    <source>
        <dbReference type="ARBA" id="ARBA00022723"/>
    </source>
</evidence>
<evidence type="ECO:0000313" key="7">
    <source>
        <dbReference type="EMBL" id="TWW08708.1"/>
    </source>
</evidence>
<evidence type="ECO:0000256" key="5">
    <source>
        <dbReference type="ARBA" id="ARBA00023014"/>
    </source>
</evidence>
<evidence type="ECO:0000256" key="6">
    <source>
        <dbReference type="SAM" id="SignalP"/>
    </source>
</evidence>
<dbReference type="Pfam" id="PF12831">
    <property type="entry name" value="FAD_oxidored"/>
    <property type="match status" value="1"/>
</dbReference>
<evidence type="ECO:0000313" key="8">
    <source>
        <dbReference type="Proteomes" id="UP000321083"/>
    </source>
</evidence>
<comment type="caution">
    <text evidence="7">The sequence shown here is derived from an EMBL/GenBank/DDBJ whole genome shotgun (WGS) entry which is preliminary data.</text>
</comment>
<feature type="signal peptide" evidence="6">
    <location>
        <begin position="1"/>
        <end position="21"/>
    </location>
</feature>
<dbReference type="PANTHER" id="PTHR43498">
    <property type="entry name" value="FERREDOXIN:COB-COM HETERODISULFIDE REDUCTASE SUBUNIT A"/>
    <property type="match status" value="1"/>
</dbReference>
<evidence type="ECO:0008006" key="9">
    <source>
        <dbReference type="Google" id="ProtNLM"/>
    </source>
</evidence>
<dbReference type="Proteomes" id="UP000321083">
    <property type="component" value="Unassembled WGS sequence"/>
</dbReference>